<comment type="caution">
    <text evidence="2">The sequence shown here is derived from an EMBL/GenBank/DDBJ whole genome shotgun (WGS) entry which is preliminary data.</text>
</comment>
<reference evidence="2 3" key="1">
    <citation type="submission" date="2015-01" db="EMBL/GenBank/DDBJ databases">
        <title>Jeotgalibacillus campisalis genome sequencing.</title>
        <authorList>
            <person name="Goh K.M."/>
            <person name="Chan K.-G."/>
            <person name="Yaakop A.S."/>
            <person name="Ee R."/>
            <person name="Gan H.M."/>
            <person name="Chan C.S."/>
        </authorList>
    </citation>
    <scope>NUCLEOTIDE SEQUENCE [LARGE SCALE GENOMIC DNA]</scope>
    <source>
        <strain evidence="2 3">SF-57</strain>
    </source>
</reference>
<keyword evidence="3" id="KW-1185">Reference proteome</keyword>
<dbReference type="Pfam" id="PF00903">
    <property type="entry name" value="Glyoxalase"/>
    <property type="match status" value="1"/>
</dbReference>
<name>A0A0C2RKS7_9BACL</name>
<proteinExistence type="predicted"/>
<dbReference type="PATRIC" id="fig|220754.4.peg.739"/>
<dbReference type="InterPro" id="IPR004360">
    <property type="entry name" value="Glyas_Fos-R_dOase_dom"/>
</dbReference>
<dbReference type="Proteomes" id="UP000031972">
    <property type="component" value="Unassembled WGS sequence"/>
</dbReference>
<accession>A0A0C2RKS7</accession>
<dbReference type="PANTHER" id="PTHR39175">
    <property type="entry name" value="FAMILY PROTEIN, PUTATIVE (AFU_ORTHOLOGUE AFUA_3G15060)-RELATED"/>
    <property type="match status" value="1"/>
</dbReference>
<protein>
    <recommendedName>
        <fullName evidence="1">VOC domain-containing protein</fullName>
    </recommendedName>
</protein>
<sequence length="123" mass="14136">MLFTFKRIDHVQLAAPKGSEEMARAFYSGILGFEEVEKPEVLRARGGVWLRAGENQLHIGIEDPFTPAKKAHPAFEVEKLAELKKHLTKHEVPYLEDDLLPGANRIYAEDPFGNRIELLEWRR</sequence>
<dbReference type="SUPFAM" id="SSF54593">
    <property type="entry name" value="Glyoxalase/Bleomycin resistance protein/Dihydroxybiphenyl dioxygenase"/>
    <property type="match status" value="1"/>
</dbReference>
<dbReference type="RefSeq" id="WP_041054980.1">
    <property type="nucleotide sequence ID" value="NZ_JXRR01000008.1"/>
</dbReference>
<organism evidence="2 3">
    <name type="scientific">Jeotgalibacillus campisalis</name>
    <dbReference type="NCBI Taxonomy" id="220754"/>
    <lineage>
        <taxon>Bacteria</taxon>
        <taxon>Bacillati</taxon>
        <taxon>Bacillota</taxon>
        <taxon>Bacilli</taxon>
        <taxon>Bacillales</taxon>
        <taxon>Caryophanaceae</taxon>
        <taxon>Jeotgalibacillus</taxon>
    </lineage>
</organism>
<feature type="domain" description="VOC" evidence="1">
    <location>
        <begin position="7"/>
        <end position="121"/>
    </location>
</feature>
<gene>
    <name evidence="2" type="ORF">KR50_07210</name>
</gene>
<evidence type="ECO:0000313" key="3">
    <source>
        <dbReference type="Proteomes" id="UP000031972"/>
    </source>
</evidence>
<evidence type="ECO:0000259" key="1">
    <source>
        <dbReference type="PROSITE" id="PS51819"/>
    </source>
</evidence>
<dbReference type="PANTHER" id="PTHR39175:SF1">
    <property type="entry name" value="FAMILY PROTEIN, PUTATIVE (AFU_ORTHOLOGUE AFUA_3G15060)-RELATED"/>
    <property type="match status" value="1"/>
</dbReference>
<dbReference type="Gene3D" id="3.10.180.10">
    <property type="entry name" value="2,3-Dihydroxybiphenyl 1,2-Dioxygenase, domain 1"/>
    <property type="match status" value="1"/>
</dbReference>
<dbReference type="InterPro" id="IPR037523">
    <property type="entry name" value="VOC_core"/>
</dbReference>
<evidence type="ECO:0000313" key="2">
    <source>
        <dbReference type="EMBL" id="KIL50840.1"/>
    </source>
</evidence>
<dbReference type="OrthoDB" id="9813630at2"/>
<dbReference type="PROSITE" id="PS51819">
    <property type="entry name" value="VOC"/>
    <property type="match status" value="1"/>
</dbReference>
<dbReference type="EMBL" id="JXRR01000008">
    <property type="protein sequence ID" value="KIL50840.1"/>
    <property type="molecule type" value="Genomic_DNA"/>
</dbReference>
<dbReference type="InterPro" id="IPR029068">
    <property type="entry name" value="Glyas_Bleomycin-R_OHBP_Dase"/>
</dbReference>
<dbReference type="AlphaFoldDB" id="A0A0C2RKS7"/>